<dbReference type="OrthoDB" id="677463at2759"/>
<dbReference type="Gene3D" id="2.40.160.200">
    <property type="entry name" value="LURP1-related"/>
    <property type="match status" value="1"/>
</dbReference>
<proteinExistence type="inferred from homology"/>
<keyword evidence="2" id="KW-1185">Reference proteome</keyword>
<evidence type="ECO:0000313" key="3">
    <source>
        <dbReference type="RefSeq" id="XP_020105493.1"/>
    </source>
</evidence>
<gene>
    <name evidence="3" type="primary">LOC109722046</name>
</gene>
<reference evidence="2" key="1">
    <citation type="journal article" date="2015" name="Nat. Genet.">
        <title>The pineapple genome and the evolution of CAM photosynthesis.</title>
        <authorList>
            <person name="Ming R."/>
            <person name="VanBuren R."/>
            <person name="Wai C.M."/>
            <person name="Tang H."/>
            <person name="Schatz M.C."/>
            <person name="Bowers J.E."/>
            <person name="Lyons E."/>
            <person name="Wang M.L."/>
            <person name="Chen J."/>
            <person name="Biggers E."/>
            <person name="Zhang J."/>
            <person name="Huang L."/>
            <person name="Zhang L."/>
            <person name="Miao W."/>
            <person name="Zhang J."/>
            <person name="Ye Z."/>
            <person name="Miao C."/>
            <person name="Lin Z."/>
            <person name="Wang H."/>
            <person name="Zhou H."/>
            <person name="Yim W.C."/>
            <person name="Priest H.D."/>
            <person name="Zheng C."/>
            <person name="Woodhouse M."/>
            <person name="Edger P.P."/>
            <person name="Guyot R."/>
            <person name="Guo H.B."/>
            <person name="Guo H."/>
            <person name="Zheng G."/>
            <person name="Singh R."/>
            <person name="Sharma A."/>
            <person name="Min X."/>
            <person name="Zheng Y."/>
            <person name="Lee H."/>
            <person name="Gurtowski J."/>
            <person name="Sedlazeck F.J."/>
            <person name="Harkess A."/>
            <person name="McKain M.R."/>
            <person name="Liao Z."/>
            <person name="Fang J."/>
            <person name="Liu J."/>
            <person name="Zhang X."/>
            <person name="Zhang Q."/>
            <person name="Hu W."/>
            <person name="Qin Y."/>
            <person name="Wang K."/>
            <person name="Chen L.Y."/>
            <person name="Shirley N."/>
            <person name="Lin Y.R."/>
            <person name="Liu L.Y."/>
            <person name="Hernandez A.G."/>
            <person name="Wright C.L."/>
            <person name="Bulone V."/>
            <person name="Tuskan G.A."/>
            <person name="Heath K."/>
            <person name="Zee F."/>
            <person name="Moore P.H."/>
            <person name="Sunkar R."/>
            <person name="Leebens-Mack J.H."/>
            <person name="Mockler T."/>
            <person name="Bennetzen J.L."/>
            <person name="Freeling M."/>
            <person name="Sankoff D."/>
            <person name="Paterson A.H."/>
            <person name="Zhu X."/>
            <person name="Yang X."/>
            <person name="Smith J.A."/>
            <person name="Cushman J.C."/>
            <person name="Paull R.E."/>
            <person name="Yu Q."/>
        </authorList>
    </citation>
    <scope>NUCLEOTIDE SEQUENCE [LARGE SCALE GENOMIC DNA]</scope>
    <source>
        <strain evidence="2">cv. F153</strain>
    </source>
</reference>
<dbReference type="Pfam" id="PF04525">
    <property type="entry name" value="LOR"/>
    <property type="match status" value="1"/>
</dbReference>
<sequence>MEMEMEMEMAMAMAMAMVAVVGEEYCAEGERELTVRKTSVFYPGDGFAAYDHRTGDLVFRVDTYALADRRQMMKQLVLMDPHGASILTVRRKWPSLHQRWEGFKGERIEGQKPLFTVRRSSIFGGDRSVVAVEVHAPAAAAAAAVGEVEYRIEGSFAQRCCRVLYGGGGGMGGRVAAAEEEGGGDGMGMVVAEIKRKVDSCAHGAVVLGRDVFSLCLAPRFDSAFAMGLVLVLDQISGDDDDDHDDDEAVSVNAATLLEENDCAIDRRTIGKP</sequence>
<dbReference type="InterPro" id="IPR025659">
    <property type="entry name" value="Tubby-like_C"/>
</dbReference>
<dbReference type="RefSeq" id="XP_020105493.1">
    <property type="nucleotide sequence ID" value="XM_020249904.1"/>
</dbReference>
<name>A0A6P5GHJ7_ANACO</name>
<accession>A0A6P5GHJ7</accession>
<dbReference type="Proteomes" id="UP000515123">
    <property type="component" value="Linkage group 16"/>
</dbReference>
<dbReference type="SUPFAM" id="SSF54518">
    <property type="entry name" value="Tubby C-terminal domain-like"/>
    <property type="match status" value="1"/>
</dbReference>
<dbReference type="GeneID" id="109722046"/>
<dbReference type="AlphaFoldDB" id="A0A6P5GHJ7"/>
<dbReference type="PANTHER" id="PTHR31087:SF60">
    <property type="entry name" value="PROTEIN LURP-ONE-RELATED 5"/>
    <property type="match status" value="1"/>
</dbReference>
<protein>
    <submittedName>
        <fullName evidence="3">Protein LURP-one-related 5-like isoform X1</fullName>
    </submittedName>
</protein>
<comment type="similarity">
    <text evidence="1">Belongs to the LOR family.</text>
</comment>
<dbReference type="PANTHER" id="PTHR31087">
    <property type="match status" value="1"/>
</dbReference>
<dbReference type="InterPro" id="IPR007612">
    <property type="entry name" value="LOR"/>
</dbReference>
<reference evidence="3" key="2">
    <citation type="submission" date="2025-08" db="UniProtKB">
        <authorList>
            <consortium name="RefSeq"/>
        </authorList>
    </citation>
    <scope>IDENTIFICATION</scope>
    <source>
        <tissue evidence="3">Leaf</tissue>
    </source>
</reference>
<evidence type="ECO:0000313" key="2">
    <source>
        <dbReference type="Proteomes" id="UP000515123"/>
    </source>
</evidence>
<organism evidence="2 3">
    <name type="scientific">Ananas comosus</name>
    <name type="common">Pineapple</name>
    <name type="synonym">Ananas ananas</name>
    <dbReference type="NCBI Taxonomy" id="4615"/>
    <lineage>
        <taxon>Eukaryota</taxon>
        <taxon>Viridiplantae</taxon>
        <taxon>Streptophyta</taxon>
        <taxon>Embryophyta</taxon>
        <taxon>Tracheophyta</taxon>
        <taxon>Spermatophyta</taxon>
        <taxon>Magnoliopsida</taxon>
        <taxon>Liliopsida</taxon>
        <taxon>Poales</taxon>
        <taxon>Bromeliaceae</taxon>
        <taxon>Bromelioideae</taxon>
        <taxon>Ananas</taxon>
    </lineage>
</organism>
<dbReference type="InterPro" id="IPR038595">
    <property type="entry name" value="LOR_sf"/>
</dbReference>
<evidence type="ECO:0000256" key="1">
    <source>
        <dbReference type="ARBA" id="ARBA00005437"/>
    </source>
</evidence>